<keyword evidence="4" id="KW-0442">Lipid degradation</keyword>
<dbReference type="InterPro" id="IPR029058">
    <property type="entry name" value="AB_hydrolase_fold"/>
</dbReference>
<protein>
    <recommendedName>
        <fullName evidence="7">Partial AB-hydrolase lipase domain-containing protein</fullName>
    </recommendedName>
</protein>
<feature type="domain" description="Partial AB-hydrolase lipase" evidence="7">
    <location>
        <begin position="81"/>
        <end position="138"/>
    </location>
</feature>
<dbReference type="GO" id="GO:0016042">
    <property type="term" value="P:lipid catabolic process"/>
    <property type="evidence" value="ECO:0007669"/>
    <property type="project" value="UniProtKB-KW"/>
</dbReference>
<name>A0A1D1ZYR6_AUXPR</name>
<keyword evidence="2" id="KW-0732">Signal</keyword>
<sequence length="478" mass="53067">PASAQPKTTKKHDPHARRPCHDHNLYLHQSIMHVTNINWRGSCLCSLTLILAASLGGEAARLDPGSFPLDWPPQPVKMDDLVVPKGYLLEKHFATTSDGYILSLYRIPFGRAGRGGPPRAPLILQHGIFDTSATWVLNDPDQSLAFLAAEAGWDVWLPNSRGNDFSLEHTTLDISQREYWNFTFGTMAEEDLPAIMEYVLEKTRHPKLAYVGHSQGATQLVAASSRHPELAEKVSLAVLLAPVLSMQRVDSLLWNFLAKLNVDRLLALSGLAFRIGQSNLLSRTVIQLACPSGGGLEPILCSSILTLACGFNENQLNMTRFKDYVKYLPGGTSIYNAQHWLQLLRGARRLGRPVFQSYSWGDDCPRRPPFFWWEPGTCNAWAYRDGVVPSYDLSKVNIPLVVYAGEGDKLGVAQDTADALAAMPSQTVLNFTTVHDYEHLDFTWSVVAKYDLYPEILEWLKKGSSSAPNALMHVVAAD</sequence>
<dbReference type="GO" id="GO:0016787">
    <property type="term" value="F:hydrolase activity"/>
    <property type="evidence" value="ECO:0007669"/>
    <property type="project" value="UniProtKB-KW"/>
</dbReference>
<feature type="non-terminal residue" evidence="8">
    <location>
        <position position="1"/>
    </location>
</feature>
<proteinExistence type="inferred from homology"/>
<keyword evidence="5" id="KW-0443">Lipid metabolism</keyword>
<evidence type="ECO:0000256" key="3">
    <source>
        <dbReference type="ARBA" id="ARBA00022801"/>
    </source>
</evidence>
<dbReference type="Pfam" id="PF04083">
    <property type="entry name" value="Abhydro_lipase"/>
    <property type="match status" value="1"/>
</dbReference>
<organism evidence="8">
    <name type="scientific">Auxenochlorella protothecoides</name>
    <name type="common">Green microalga</name>
    <name type="synonym">Chlorella protothecoides</name>
    <dbReference type="NCBI Taxonomy" id="3075"/>
    <lineage>
        <taxon>Eukaryota</taxon>
        <taxon>Viridiplantae</taxon>
        <taxon>Chlorophyta</taxon>
        <taxon>core chlorophytes</taxon>
        <taxon>Trebouxiophyceae</taxon>
        <taxon>Chlorellales</taxon>
        <taxon>Chlorellaceae</taxon>
        <taxon>Auxenochlorella</taxon>
    </lineage>
</organism>
<dbReference type="SUPFAM" id="SSF53474">
    <property type="entry name" value="alpha/beta-Hydrolases"/>
    <property type="match status" value="1"/>
</dbReference>
<dbReference type="AlphaFoldDB" id="A0A1D1ZYR6"/>
<evidence type="ECO:0000256" key="4">
    <source>
        <dbReference type="ARBA" id="ARBA00022963"/>
    </source>
</evidence>
<evidence type="ECO:0000256" key="1">
    <source>
        <dbReference type="ARBA" id="ARBA00010701"/>
    </source>
</evidence>
<keyword evidence="3" id="KW-0378">Hydrolase</keyword>
<dbReference type="EMBL" id="GDKF01006621">
    <property type="protein sequence ID" value="JAT72001.1"/>
    <property type="molecule type" value="Transcribed_RNA"/>
</dbReference>
<evidence type="ECO:0000256" key="6">
    <source>
        <dbReference type="ARBA" id="ARBA00023180"/>
    </source>
</evidence>
<dbReference type="PANTHER" id="PTHR11005">
    <property type="entry name" value="LYSOSOMAL ACID LIPASE-RELATED"/>
    <property type="match status" value="1"/>
</dbReference>
<dbReference type="Gene3D" id="3.40.50.1820">
    <property type="entry name" value="alpha/beta hydrolase"/>
    <property type="match status" value="1"/>
</dbReference>
<evidence type="ECO:0000313" key="8">
    <source>
        <dbReference type="EMBL" id="JAT72001.1"/>
    </source>
</evidence>
<evidence type="ECO:0000259" key="7">
    <source>
        <dbReference type="Pfam" id="PF04083"/>
    </source>
</evidence>
<accession>A0A1D1ZYR6</accession>
<gene>
    <name evidence="8" type="ORF">g.30834</name>
</gene>
<dbReference type="FunFam" id="3.40.50.1820:FF:000057">
    <property type="entry name" value="Lipase"/>
    <property type="match status" value="1"/>
</dbReference>
<evidence type="ECO:0000256" key="2">
    <source>
        <dbReference type="ARBA" id="ARBA00022729"/>
    </source>
</evidence>
<evidence type="ECO:0000256" key="5">
    <source>
        <dbReference type="ARBA" id="ARBA00023098"/>
    </source>
</evidence>
<comment type="similarity">
    <text evidence="1">Belongs to the AB hydrolase superfamily. Lipase family.</text>
</comment>
<reference evidence="8" key="1">
    <citation type="submission" date="2015-08" db="EMBL/GenBank/DDBJ databases">
        <authorList>
            <person name="Babu N.S."/>
            <person name="Beckwith C.J."/>
            <person name="Beseler K.G."/>
            <person name="Brison A."/>
            <person name="Carone J.V."/>
            <person name="Caskin T.P."/>
            <person name="Diamond M."/>
            <person name="Durham M.E."/>
            <person name="Foxe J.M."/>
            <person name="Go M."/>
            <person name="Henderson B.A."/>
            <person name="Jones I.B."/>
            <person name="McGettigan J.A."/>
            <person name="Micheletti S.J."/>
            <person name="Nasrallah M.E."/>
            <person name="Ortiz D."/>
            <person name="Piller C.R."/>
            <person name="Privatt S.R."/>
            <person name="Schneider S.L."/>
            <person name="Sharp S."/>
            <person name="Smith T.C."/>
            <person name="Stanton J.D."/>
            <person name="Ullery H.E."/>
            <person name="Wilson R.J."/>
            <person name="Serrano M.G."/>
            <person name="Buck G."/>
            <person name="Lee V."/>
            <person name="Wang Y."/>
            <person name="Carvalho R."/>
            <person name="Voegtly L."/>
            <person name="Shi R."/>
            <person name="Duckworth R."/>
            <person name="Johnson A."/>
            <person name="Loviza R."/>
            <person name="Walstead R."/>
            <person name="Shah Z."/>
            <person name="Kiflezghi M."/>
            <person name="Wade K."/>
            <person name="Ball S.L."/>
            <person name="Bradley K.W."/>
            <person name="Asai D.J."/>
            <person name="Bowman C.A."/>
            <person name="Russell D.A."/>
            <person name="Pope W.H."/>
            <person name="Jacobs-Sera D."/>
            <person name="Hendrix R.W."/>
            <person name="Hatfull G.F."/>
        </authorList>
    </citation>
    <scope>NUCLEOTIDE SEQUENCE</scope>
</reference>
<keyword evidence="6" id="KW-0325">Glycoprotein</keyword>
<dbReference type="InterPro" id="IPR006693">
    <property type="entry name" value="AB_hydrolase_lipase"/>
</dbReference>